<organism evidence="1">
    <name type="scientific">Borely moumouvirus</name>
    <dbReference type="NCBI Taxonomy" id="2712067"/>
    <lineage>
        <taxon>Viruses</taxon>
        <taxon>Varidnaviria</taxon>
        <taxon>Bamfordvirae</taxon>
        <taxon>Nucleocytoviricota</taxon>
        <taxon>Megaviricetes</taxon>
        <taxon>Imitervirales</taxon>
        <taxon>Mimiviridae</taxon>
        <taxon>Megamimivirinae</taxon>
        <taxon>Moumouvirus</taxon>
    </lineage>
</organism>
<protein>
    <submittedName>
        <fullName evidence="1">Uncharacterized protein</fullName>
    </submittedName>
</protein>
<name>A0A6G6ACI1_9VIRU</name>
<reference evidence="1" key="1">
    <citation type="submission" date="2019-07" db="EMBL/GenBank/DDBJ databases">
        <title>The discovery of a new lineage B mimivirus raises questions about particles surface fibrils.</title>
        <authorList>
            <person name="Silva L.K.S."/>
            <person name="Rodrigues R.A.L."/>
            <person name="Andrade A.C.S.P."/>
            <person name="Hikida H."/>
            <person name="Andreani J."/>
            <person name="Levasseur A."/>
            <person name="La Scola B."/>
            <person name="Abrahao J.S."/>
        </authorList>
    </citation>
    <scope>NUCLEOTIDE SEQUENCE</scope>
    <source>
        <strain evidence="1">B60</strain>
    </source>
</reference>
<proteinExistence type="predicted"/>
<accession>A0A6G6ACI1</accession>
<dbReference type="EMBL" id="MN175499">
    <property type="protein sequence ID" value="QID06534.1"/>
    <property type="molecule type" value="Genomic_DNA"/>
</dbReference>
<sequence length="72" mass="8630">MNNDKIIFQLVDSNINVEFDKQFSGSEVKDIVHKIYEYIYTNFKMHKLPSVISITIKNILDNKLHYFDIENY</sequence>
<evidence type="ECO:0000313" key="1">
    <source>
        <dbReference type="EMBL" id="QID06534.1"/>
    </source>
</evidence>